<dbReference type="Pfam" id="PF01899">
    <property type="entry name" value="MNHE"/>
    <property type="match status" value="1"/>
</dbReference>
<dbReference type="OrthoDB" id="7852837at2"/>
<dbReference type="GO" id="GO:0008324">
    <property type="term" value="F:monoatomic cation transmembrane transporter activity"/>
    <property type="evidence" value="ECO:0007669"/>
    <property type="project" value="InterPro"/>
</dbReference>
<keyword evidence="5 7" id="KW-1133">Transmembrane helix</keyword>
<proteinExistence type="inferred from homology"/>
<keyword evidence="4 7" id="KW-0812">Transmembrane</keyword>
<comment type="similarity">
    <text evidence="2">Belongs to the CPA3 antiporters (TC 2.A.63) subunit E family.</text>
</comment>
<dbReference type="Proteomes" id="UP000305709">
    <property type="component" value="Unassembled WGS sequence"/>
</dbReference>
<keyword evidence="3" id="KW-1003">Cell membrane</keyword>
<keyword evidence="6 7" id="KW-0472">Membrane</keyword>
<evidence type="ECO:0000256" key="2">
    <source>
        <dbReference type="ARBA" id="ARBA00006228"/>
    </source>
</evidence>
<evidence type="ECO:0000256" key="3">
    <source>
        <dbReference type="ARBA" id="ARBA00022475"/>
    </source>
</evidence>
<accession>A0A5C4N917</accession>
<keyword evidence="9" id="KW-1185">Reference proteome</keyword>
<name>A0A5C4N917_9RHOB</name>
<dbReference type="AlphaFoldDB" id="A0A5C4N917"/>
<sequence length="179" mass="19080">METIVPAQPPLSGTPVGAGRRFGAARFTVVALILAALWVVLNEVDPGSWIVGVPSILLGAWLACLLPPSTNWVRSPLGVLRFAPFFLGQSLLGSWDVALRALRPSLPIAPAFLSYRTRLPPGAARVLFFDAITLLPGTLSAELDGDQVVVHAVDAGAAPREGIEDLERRVARLFGLELQ</sequence>
<evidence type="ECO:0000256" key="1">
    <source>
        <dbReference type="ARBA" id="ARBA00004651"/>
    </source>
</evidence>
<dbReference type="GO" id="GO:0005886">
    <property type="term" value="C:plasma membrane"/>
    <property type="evidence" value="ECO:0007669"/>
    <property type="project" value="UniProtKB-SubCell"/>
</dbReference>
<comment type="caution">
    <text evidence="8">The sequence shown here is derived from an EMBL/GenBank/DDBJ whole genome shotgun (WGS) entry which is preliminary data.</text>
</comment>
<evidence type="ECO:0000313" key="9">
    <source>
        <dbReference type="Proteomes" id="UP000305709"/>
    </source>
</evidence>
<dbReference type="PANTHER" id="PTHR34584">
    <property type="entry name" value="NA(+)/H(+) ANTIPORTER SUBUNIT E1"/>
    <property type="match status" value="1"/>
</dbReference>
<dbReference type="InterPro" id="IPR002758">
    <property type="entry name" value="Cation_antiport_E"/>
</dbReference>
<evidence type="ECO:0000256" key="5">
    <source>
        <dbReference type="ARBA" id="ARBA00022989"/>
    </source>
</evidence>
<comment type="subcellular location">
    <subcellularLocation>
        <location evidence="1">Cell membrane</location>
        <topology evidence="1">Multi-pass membrane protein</topology>
    </subcellularLocation>
</comment>
<evidence type="ECO:0000256" key="4">
    <source>
        <dbReference type="ARBA" id="ARBA00022692"/>
    </source>
</evidence>
<organism evidence="8 9">
    <name type="scientific">Rubellimicrobium roseum</name>
    <dbReference type="NCBI Taxonomy" id="687525"/>
    <lineage>
        <taxon>Bacteria</taxon>
        <taxon>Pseudomonadati</taxon>
        <taxon>Pseudomonadota</taxon>
        <taxon>Alphaproteobacteria</taxon>
        <taxon>Rhodobacterales</taxon>
        <taxon>Roseobacteraceae</taxon>
        <taxon>Rubellimicrobium</taxon>
    </lineage>
</organism>
<feature type="transmembrane region" description="Helical" evidence="7">
    <location>
        <begin position="24"/>
        <end position="41"/>
    </location>
</feature>
<dbReference type="EMBL" id="VDFV01000036">
    <property type="protein sequence ID" value="TNC65801.1"/>
    <property type="molecule type" value="Genomic_DNA"/>
</dbReference>
<reference evidence="8 9" key="1">
    <citation type="submission" date="2019-06" db="EMBL/GenBank/DDBJ databases">
        <authorList>
            <person name="Jiang L."/>
        </authorList>
    </citation>
    <scope>NUCLEOTIDE SEQUENCE [LARGE SCALE GENOMIC DNA]</scope>
    <source>
        <strain evidence="8 9">YIM 48858</strain>
    </source>
</reference>
<evidence type="ECO:0000313" key="8">
    <source>
        <dbReference type="EMBL" id="TNC65801.1"/>
    </source>
</evidence>
<gene>
    <name evidence="8" type="ORF">FHG71_17295</name>
</gene>
<evidence type="ECO:0000256" key="6">
    <source>
        <dbReference type="ARBA" id="ARBA00023136"/>
    </source>
</evidence>
<dbReference type="PANTHER" id="PTHR34584:SF1">
    <property type="entry name" value="NA(+)_H(+) ANTIPORTER SUBUNIT E1"/>
    <property type="match status" value="1"/>
</dbReference>
<evidence type="ECO:0000256" key="7">
    <source>
        <dbReference type="SAM" id="Phobius"/>
    </source>
</evidence>
<protein>
    <submittedName>
        <fullName evidence="8">Cation transporter</fullName>
    </submittedName>
</protein>
<feature type="transmembrane region" description="Helical" evidence="7">
    <location>
        <begin position="47"/>
        <end position="66"/>
    </location>
</feature>